<name>A0A162PQ92_PHYB8</name>
<feature type="compositionally biased region" description="Polar residues" evidence="1">
    <location>
        <begin position="98"/>
        <end position="108"/>
    </location>
</feature>
<dbReference type="GeneID" id="28992650"/>
<proteinExistence type="predicted"/>
<dbReference type="InParanoid" id="A0A162PQ92"/>
<feature type="chain" id="PRO_5007838283" description="Homeodomain-like DNA binding domain-containing transcription factor" evidence="2">
    <location>
        <begin position="18"/>
        <end position="108"/>
    </location>
</feature>
<reference evidence="4" key="1">
    <citation type="submission" date="2015-06" db="EMBL/GenBank/DDBJ databases">
        <title>Expansion of signal transduction pathways in fungi by whole-genome duplication.</title>
        <authorList>
            <consortium name="DOE Joint Genome Institute"/>
            <person name="Corrochano L.M."/>
            <person name="Kuo A."/>
            <person name="Marcet-Houben M."/>
            <person name="Polaino S."/>
            <person name="Salamov A."/>
            <person name="Villalobos J.M."/>
            <person name="Alvarez M.I."/>
            <person name="Avalos J."/>
            <person name="Benito E.P."/>
            <person name="Benoit I."/>
            <person name="Burger G."/>
            <person name="Camino L.P."/>
            <person name="Canovas D."/>
            <person name="Cerda-Olmedo E."/>
            <person name="Cheng J.-F."/>
            <person name="Dominguez A."/>
            <person name="Elias M."/>
            <person name="Eslava A.P."/>
            <person name="Glaser F."/>
            <person name="Grimwood J."/>
            <person name="Gutierrez G."/>
            <person name="Heitman J."/>
            <person name="Henrissat B."/>
            <person name="Iturriaga E.A."/>
            <person name="Lang B.F."/>
            <person name="Lavin J.L."/>
            <person name="Lee S."/>
            <person name="Li W."/>
            <person name="Lindquist E."/>
            <person name="Lopez-Garcia S."/>
            <person name="Luque E.M."/>
            <person name="Marcos A.T."/>
            <person name="Martin J."/>
            <person name="McCluskey K."/>
            <person name="Medina H.R."/>
            <person name="Miralles-Duran A."/>
            <person name="Miyazaki A."/>
            <person name="Munoz-Torres E."/>
            <person name="Oguiza J.A."/>
            <person name="Ohm R."/>
            <person name="Olmedo M."/>
            <person name="Orejas M."/>
            <person name="Ortiz-Castellanos L."/>
            <person name="Pisabarro A.G."/>
            <person name="Rodriguez-Romero J."/>
            <person name="Ruiz-Herrera J."/>
            <person name="Ruiz-Vazquez R."/>
            <person name="Sanz C."/>
            <person name="Schackwitz W."/>
            <person name="Schmutz J."/>
            <person name="Shahriari M."/>
            <person name="Shelest E."/>
            <person name="Silva-Franco F."/>
            <person name="Soanes D."/>
            <person name="Syed K."/>
            <person name="Tagua V.G."/>
            <person name="Talbot N.J."/>
            <person name="Thon M."/>
            <person name="De vries R.P."/>
            <person name="Wiebenga A."/>
            <person name="Yadav J.S."/>
            <person name="Braun E.L."/>
            <person name="Baker S."/>
            <person name="Garre V."/>
            <person name="Horwitz B."/>
            <person name="Torres-Martinez S."/>
            <person name="Idnurm A."/>
            <person name="Herrera-Estrella A."/>
            <person name="Gabaldon T."/>
            <person name="Grigoriev I.V."/>
        </authorList>
    </citation>
    <scope>NUCLEOTIDE SEQUENCE [LARGE SCALE GENOMIC DNA]</scope>
    <source>
        <strain evidence="4">NRRL 1555(-)</strain>
    </source>
</reference>
<keyword evidence="2" id="KW-0732">Signal</keyword>
<evidence type="ECO:0000313" key="4">
    <source>
        <dbReference type="Proteomes" id="UP000077315"/>
    </source>
</evidence>
<sequence>MHLLLADVALHITLLQVDHICHNSGLIPTAISSISISPKLLLYTEAILKQTALTQSLLTATQHGKPSQLRKRKERLDYKPGPNIQSMDHQSHPGPFKSAQTPSHQSCP</sequence>
<evidence type="ECO:0000313" key="3">
    <source>
        <dbReference type="EMBL" id="OAD71906.1"/>
    </source>
</evidence>
<dbReference type="Proteomes" id="UP000077315">
    <property type="component" value="Unassembled WGS sequence"/>
</dbReference>
<evidence type="ECO:0008006" key="5">
    <source>
        <dbReference type="Google" id="ProtNLM"/>
    </source>
</evidence>
<feature type="region of interest" description="Disordered" evidence="1">
    <location>
        <begin position="59"/>
        <end position="108"/>
    </location>
</feature>
<gene>
    <name evidence="3" type="ORF">PHYBLDRAFT_146885</name>
</gene>
<dbReference type="EMBL" id="KV440984">
    <property type="protein sequence ID" value="OAD71906.1"/>
    <property type="molecule type" value="Genomic_DNA"/>
</dbReference>
<evidence type="ECO:0000256" key="1">
    <source>
        <dbReference type="SAM" id="MobiDB-lite"/>
    </source>
</evidence>
<accession>A0A162PQ92</accession>
<protein>
    <recommendedName>
        <fullName evidence="5">Homeodomain-like DNA binding domain-containing transcription factor</fullName>
    </recommendedName>
</protein>
<dbReference type="AlphaFoldDB" id="A0A162PQ92"/>
<evidence type="ECO:0000256" key="2">
    <source>
        <dbReference type="SAM" id="SignalP"/>
    </source>
</evidence>
<dbReference type="RefSeq" id="XP_018289946.1">
    <property type="nucleotide sequence ID" value="XM_018431744.1"/>
</dbReference>
<keyword evidence="4" id="KW-1185">Reference proteome</keyword>
<dbReference type="VEuPathDB" id="FungiDB:PHYBLDRAFT_146885"/>
<feature type="signal peptide" evidence="2">
    <location>
        <begin position="1"/>
        <end position="17"/>
    </location>
</feature>
<organism evidence="3 4">
    <name type="scientific">Phycomyces blakesleeanus (strain ATCC 8743b / DSM 1359 / FGSC 10004 / NBRC 33097 / NRRL 1555)</name>
    <dbReference type="NCBI Taxonomy" id="763407"/>
    <lineage>
        <taxon>Eukaryota</taxon>
        <taxon>Fungi</taxon>
        <taxon>Fungi incertae sedis</taxon>
        <taxon>Mucoromycota</taxon>
        <taxon>Mucoromycotina</taxon>
        <taxon>Mucoromycetes</taxon>
        <taxon>Mucorales</taxon>
        <taxon>Phycomycetaceae</taxon>
        <taxon>Phycomyces</taxon>
    </lineage>
</organism>